<dbReference type="EMBL" id="FNNZ01000032">
    <property type="protein sequence ID" value="SDX51188.1"/>
    <property type="molecule type" value="Genomic_DNA"/>
</dbReference>
<organism evidence="1 2">
    <name type="scientific">Thiocapsa roseopersicina</name>
    <dbReference type="NCBI Taxonomy" id="1058"/>
    <lineage>
        <taxon>Bacteria</taxon>
        <taxon>Pseudomonadati</taxon>
        <taxon>Pseudomonadota</taxon>
        <taxon>Gammaproteobacteria</taxon>
        <taxon>Chromatiales</taxon>
        <taxon>Chromatiaceae</taxon>
        <taxon>Thiocapsa</taxon>
    </lineage>
</organism>
<name>A0A1H3CBD2_THIRO</name>
<protein>
    <recommendedName>
        <fullName evidence="3">DUF484 family protein</fullName>
    </recommendedName>
</protein>
<keyword evidence="2" id="KW-1185">Reference proteome</keyword>
<dbReference type="Gene3D" id="3.30.450.40">
    <property type="match status" value="1"/>
</dbReference>
<dbReference type="InterPro" id="IPR007435">
    <property type="entry name" value="DUF484"/>
</dbReference>
<evidence type="ECO:0008006" key="3">
    <source>
        <dbReference type="Google" id="ProtNLM"/>
    </source>
</evidence>
<dbReference type="InterPro" id="IPR029016">
    <property type="entry name" value="GAF-like_dom_sf"/>
</dbReference>
<dbReference type="Pfam" id="PF04340">
    <property type="entry name" value="DUF484"/>
    <property type="match status" value="1"/>
</dbReference>
<gene>
    <name evidence="1" type="ORF">SAMN05421783_13216</name>
</gene>
<dbReference type="PANTHER" id="PTHR38765:SF1">
    <property type="entry name" value="DUF484 DOMAIN-CONTAINING PROTEIN"/>
    <property type="match status" value="1"/>
</dbReference>
<dbReference type="PANTHER" id="PTHR38765">
    <property type="entry name" value="DUF484 DOMAIN-CONTAINING PROTEIN"/>
    <property type="match status" value="1"/>
</dbReference>
<proteinExistence type="predicted"/>
<dbReference type="Proteomes" id="UP000198816">
    <property type="component" value="Unassembled WGS sequence"/>
</dbReference>
<sequence>MTPIEPAPVATEDPDLESRVIDYLLSDPTFFVRNPKVLAALDIPHDSGAAVSLIEQQVRLLRKQLEAERHRLTHLISRAREYEALSGRLHHLVLKLIAAQDSQQICALLKDALLTEFSAEAMTLKLFQTDEESGARADPLTLAFRDFVDRHHALCGPLNGEKAQILFGEAGAEIRSAALVPVRADGHAGVLAIGSHDGERFRPDMGTELLDRLGEILGQKLRVVPLGHCDETN</sequence>
<reference evidence="2" key="1">
    <citation type="submission" date="2016-10" db="EMBL/GenBank/DDBJ databases">
        <authorList>
            <person name="Varghese N."/>
            <person name="Submissions S."/>
        </authorList>
    </citation>
    <scope>NUCLEOTIDE SEQUENCE [LARGE SCALE GENOMIC DNA]</scope>
    <source>
        <strain evidence="2">DSM 217</strain>
    </source>
</reference>
<accession>A0A1H3CBD2</accession>
<dbReference type="AlphaFoldDB" id="A0A1H3CBD2"/>
<dbReference type="OrthoDB" id="8525200at2"/>
<evidence type="ECO:0000313" key="1">
    <source>
        <dbReference type="EMBL" id="SDX51188.1"/>
    </source>
</evidence>
<dbReference type="RefSeq" id="WP_093037452.1">
    <property type="nucleotide sequence ID" value="NZ_FNNZ01000032.1"/>
</dbReference>
<dbReference type="STRING" id="1058.SAMN05421783_13216"/>
<evidence type="ECO:0000313" key="2">
    <source>
        <dbReference type="Proteomes" id="UP000198816"/>
    </source>
</evidence>